<dbReference type="OrthoDB" id="1443914at2"/>
<evidence type="ECO:0000313" key="3">
    <source>
        <dbReference type="Proteomes" id="UP000280368"/>
    </source>
</evidence>
<evidence type="ECO:0000256" key="1">
    <source>
        <dbReference type="SAM" id="SignalP"/>
    </source>
</evidence>
<dbReference type="Pfam" id="PF14352">
    <property type="entry name" value="DUF4402"/>
    <property type="match status" value="1"/>
</dbReference>
<gene>
    <name evidence="2" type="ORF">BC961_0021</name>
</gene>
<keyword evidence="1" id="KW-0732">Signal</keyword>
<dbReference type="InterPro" id="IPR025514">
    <property type="entry name" value="DUF4402"/>
</dbReference>
<feature type="signal peptide" evidence="1">
    <location>
        <begin position="1"/>
        <end position="28"/>
    </location>
</feature>
<name>A0A3L9ZYY6_9FLAO</name>
<dbReference type="AlphaFoldDB" id="A0A3L9ZYY6"/>
<dbReference type="EMBL" id="REFH01000007">
    <property type="protein sequence ID" value="RMA77680.1"/>
    <property type="molecule type" value="Genomic_DNA"/>
</dbReference>
<accession>A0A3L9ZYY6</accession>
<evidence type="ECO:0000313" key="2">
    <source>
        <dbReference type="EMBL" id="RMA77680.1"/>
    </source>
</evidence>
<comment type="caution">
    <text evidence="2">The sequence shown here is derived from an EMBL/GenBank/DDBJ whole genome shotgun (WGS) entry which is preliminary data.</text>
</comment>
<sequence>MKKLNLFFKNKHWCILFILFLIASTTNAQPTLPQREVTVQSTQPIDFGVFYDTGSGGTITVDYQGNRSTTGGIVAINSSITRPAIFEVKLCQGRNIIITYAPNTTINSGGSSPLILNIGPTEEGPSGISFPVNNNCNFITTLRVGGTLIVPGGAAKGTYSGNFYLTFAQE</sequence>
<keyword evidence="3" id="KW-1185">Reference proteome</keyword>
<organism evidence="2 3">
    <name type="scientific">Flavobacterium weaverense</name>
    <dbReference type="NCBI Taxonomy" id="271156"/>
    <lineage>
        <taxon>Bacteria</taxon>
        <taxon>Pseudomonadati</taxon>
        <taxon>Bacteroidota</taxon>
        <taxon>Flavobacteriia</taxon>
        <taxon>Flavobacteriales</taxon>
        <taxon>Flavobacteriaceae</taxon>
        <taxon>Flavobacterium</taxon>
    </lineage>
</organism>
<protein>
    <submittedName>
        <fullName evidence="2">Uncharacterized protein DUF4402</fullName>
    </submittedName>
</protein>
<reference evidence="2 3" key="1">
    <citation type="submission" date="2018-10" db="EMBL/GenBank/DDBJ databases">
        <title>Genomic Encyclopedia of Archaeal and Bacterial Type Strains, Phase II (KMG-II): from individual species to whole genera.</title>
        <authorList>
            <person name="Goeker M."/>
        </authorList>
    </citation>
    <scope>NUCLEOTIDE SEQUENCE [LARGE SCALE GENOMIC DNA]</scope>
    <source>
        <strain evidence="2 3">DSM 19727</strain>
    </source>
</reference>
<dbReference type="RefSeq" id="WP_121923830.1">
    <property type="nucleotide sequence ID" value="NZ_CBCSGA010000019.1"/>
</dbReference>
<proteinExistence type="predicted"/>
<dbReference type="Proteomes" id="UP000280368">
    <property type="component" value="Unassembled WGS sequence"/>
</dbReference>
<feature type="chain" id="PRO_5018246414" evidence="1">
    <location>
        <begin position="29"/>
        <end position="170"/>
    </location>
</feature>